<protein>
    <submittedName>
        <fullName evidence="1">Purine nucleoside permease</fullName>
    </submittedName>
</protein>
<evidence type="ECO:0000313" key="2">
    <source>
        <dbReference type="Proteomes" id="UP001172159"/>
    </source>
</evidence>
<dbReference type="GO" id="GO:0005783">
    <property type="term" value="C:endoplasmic reticulum"/>
    <property type="evidence" value="ECO:0007669"/>
    <property type="project" value="TreeGrafter"/>
</dbReference>
<proteinExistence type="predicted"/>
<dbReference type="EMBL" id="JAUKTV010000015">
    <property type="protein sequence ID" value="KAK0714385.1"/>
    <property type="molecule type" value="Genomic_DNA"/>
</dbReference>
<gene>
    <name evidence="1" type="ORF">B0T21DRAFT_375781</name>
</gene>
<name>A0AA40AEL0_9PEZI</name>
<evidence type="ECO:0000313" key="1">
    <source>
        <dbReference type="EMBL" id="KAK0714385.1"/>
    </source>
</evidence>
<dbReference type="Pfam" id="PF06516">
    <property type="entry name" value="NUP"/>
    <property type="match status" value="1"/>
</dbReference>
<dbReference type="PANTHER" id="PTHR38643">
    <property type="entry name" value="PURINE NUCLEOSIDE PERMEASE C285.05-RELATED"/>
    <property type="match status" value="1"/>
</dbReference>
<dbReference type="PANTHER" id="PTHR38643:SF1">
    <property type="entry name" value="PURINE NUCLEOSIDE PERMEASE C285.05-RELATED"/>
    <property type="match status" value="1"/>
</dbReference>
<accession>A0AA40AEL0</accession>
<keyword evidence="2" id="KW-1185">Reference proteome</keyword>
<organism evidence="1 2">
    <name type="scientific">Apiosordaria backusii</name>
    <dbReference type="NCBI Taxonomy" id="314023"/>
    <lineage>
        <taxon>Eukaryota</taxon>
        <taxon>Fungi</taxon>
        <taxon>Dikarya</taxon>
        <taxon>Ascomycota</taxon>
        <taxon>Pezizomycotina</taxon>
        <taxon>Sordariomycetes</taxon>
        <taxon>Sordariomycetidae</taxon>
        <taxon>Sordariales</taxon>
        <taxon>Lasiosphaeriaceae</taxon>
        <taxon>Apiosordaria</taxon>
    </lineage>
</organism>
<dbReference type="AlphaFoldDB" id="A0AA40AEL0"/>
<sequence>MPVDGFGDLLALNISVPGLSPKYPYVHCTLDAEVCQMTTCEGEINAASSVMALAISGQFDFRKTYWLVAGIAGVNPKYSTIGGVALSRYAVQVALQYEFDAREMPENFTTGYVPYGTLGPNSYPTILYGTEVFEVNQALRDLAFNYASKANLSDNEDSKKYRSRYRPEGKIFAMASNGPSVVKCDSATSDVYYSGKLLSEAFENITDLWTNGTGRYCMTAQEDNATLTVLLRLAIYNVVDFARIIIMRTGELSTFLL</sequence>
<dbReference type="GO" id="GO:0055085">
    <property type="term" value="P:transmembrane transport"/>
    <property type="evidence" value="ECO:0007669"/>
    <property type="project" value="InterPro"/>
</dbReference>
<dbReference type="Proteomes" id="UP001172159">
    <property type="component" value="Unassembled WGS sequence"/>
</dbReference>
<reference evidence="1" key="1">
    <citation type="submission" date="2023-06" db="EMBL/GenBank/DDBJ databases">
        <title>Genome-scale phylogeny and comparative genomics of the fungal order Sordariales.</title>
        <authorList>
            <consortium name="Lawrence Berkeley National Laboratory"/>
            <person name="Hensen N."/>
            <person name="Bonometti L."/>
            <person name="Westerberg I."/>
            <person name="Brannstrom I.O."/>
            <person name="Guillou S."/>
            <person name="Cros-Aarteil S."/>
            <person name="Calhoun S."/>
            <person name="Haridas S."/>
            <person name="Kuo A."/>
            <person name="Mondo S."/>
            <person name="Pangilinan J."/>
            <person name="Riley R."/>
            <person name="Labutti K."/>
            <person name="Andreopoulos B."/>
            <person name="Lipzen A."/>
            <person name="Chen C."/>
            <person name="Yanf M."/>
            <person name="Daum C."/>
            <person name="Ng V."/>
            <person name="Clum A."/>
            <person name="Steindorff A."/>
            <person name="Ohm R."/>
            <person name="Martin F."/>
            <person name="Silar P."/>
            <person name="Natvig D."/>
            <person name="Lalanne C."/>
            <person name="Gautier V."/>
            <person name="Ament-Velasquez S.L."/>
            <person name="Kruys A."/>
            <person name="Hutchinson M.I."/>
            <person name="Powell A.J."/>
            <person name="Barry K."/>
            <person name="Miller A.N."/>
            <person name="Grigoriev I.V."/>
            <person name="Debuchy R."/>
            <person name="Gladieux P."/>
            <person name="Thoren M.H."/>
            <person name="Johannesson H."/>
        </authorList>
    </citation>
    <scope>NUCLEOTIDE SEQUENCE</scope>
    <source>
        <strain evidence="1">CBS 540.89</strain>
    </source>
</reference>
<dbReference type="InterPro" id="IPR009486">
    <property type="entry name" value="Pur_nuclsid_perm"/>
</dbReference>
<comment type="caution">
    <text evidence="1">The sequence shown here is derived from an EMBL/GenBank/DDBJ whole genome shotgun (WGS) entry which is preliminary data.</text>
</comment>